<dbReference type="AlphaFoldDB" id="A0A8H3HUJ3"/>
<evidence type="ECO:0000313" key="2">
    <source>
        <dbReference type="Proteomes" id="UP000663853"/>
    </source>
</evidence>
<reference evidence="1" key="1">
    <citation type="submission" date="2021-01" db="EMBL/GenBank/DDBJ databases">
        <authorList>
            <person name="Kaushik A."/>
        </authorList>
    </citation>
    <scope>NUCLEOTIDE SEQUENCE</scope>
    <source>
        <strain evidence="1">AG6-10EEA</strain>
    </source>
</reference>
<sequence length="70" mass="7799">MHRLVLFKGGDKLRLDIPKTPSMCHSRVSPVSDSPVVYPCDEYTTDNWVPEVGLTGAMPGFLATPRIQRN</sequence>
<protein>
    <submittedName>
        <fullName evidence="1">Uncharacterized protein</fullName>
    </submittedName>
</protein>
<accession>A0A8H3HUJ3</accession>
<dbReference type="EMBL" id="CAJMXA010004192">
    <property type="protein sequence ID" value="CAE6536716.1"/>
    <property type="molecule type" value="Genomic_DNA"/>
</dbReference>
<dbReference type="Proteomes" id="UP000663853">
    <property type="component" value="Unassembled WGS sequence"/>
</dbReference>
<comment type="caution">
    <text evidence="1">The sequence shown here is derived from an EMBL/GenBank/DDBJ whole genome shotgun (WGS) entry which is preliminary data.</text>
</comment>
<proteinExistence type="predicted"/>
<evidence type="ECO:0000313" key="1">
    <source>
        <dbReference type="EMBL" id="CAE6536716.1"/>
    </source>
</evidence>
<gene>
    <name evidence="1" type="ORF">RDB_LOCUS181622</name>
</gene>
<name>A0A8H3HUJ3_9AGAM</name>
<dbReference type="OrthoDB" id="258627at2759"/>
<organism evidence="1 2">
    <name type="scientific">Rhizoctonia solani</name>
    <dbReference type="NCBI Taxonomy" id="456999"/>
    <lineage>
        <taxon>Eukaryota</taxon>
        <taxon>Fungi</taxon>
        <taxon>Dikarya</taxon>
        <taxon>Basidiomycota</taxon>
        <taxon>Agaricomycotina</taxon>
        <taxon>Agaricomycetes</taxon>
        <taxon>Cantharellales</taxon>
        <taxon>Ceratobasidiaceae</taxon>
        <taxon>Rhizoctonia</taxon>
    </lineage>
</organism>